<feature type="transmembrane region" description="Helical" evidence="2">
    <location>
        <begin position="369"/>
        <end position="387"/>
    </location>
</feature>
<dbReference type="RefSeq" id="WP_095074620.1">
    <property type="nucleotide sequence ID" value="NZ_LT899436.1"/>
</dbReference>
<dbReference type="KEGG" id="tje:TJEJU_3842"/>
<dbReference type="InterPro" id="IPR016032">
    <property type="entry name" value="Sig_transdc_resp-reg_C-effctor"/>
</dbReference>
<protein>
    <recommendedName>
        <fullName evidence="3">HTH luxR-type domain-containing protein</fullName>
    </recommendedName>
</protein>
<keyword evidence="2" id="KW-1133">Transmembrane helix</keyword>
<dbReference type="OrthoDB" id="1523128at2"/>
<gene>
    <name evidence="4" type="ORF">TJEJU_3842</name>
</gene>
<proteinExistence type="predicted"/>
<organism evidence="4 5">
    <name type="scientific">Tenacibaculum jejuense</name>
    <dbReference type="NCBI Taxonomy" id="584609"/>
    <lineage>
        <taxon>Bacteria</taxon>
        <taxon>Pseudomonadati</taxon>
        <taxon>Bacteroidota</taxon>
        <taxon>Flavobacteriia</taxon>
        <taxon>Flavobacteriales</taxon>
        <taxon>Flavobacteriaceae</taxon>
        <taxon>Tenacibaculum</taxon>
    </lineage>
</organism>
<evidence type="ECO:0000313" key="4">
    <source>
        <dbReference type="EMBL" id="SNR17474.1"/>
    </source>
</evidence>
<keyword evidence="2" id="KW-0812">Transmembrane</keyword>
<dbReference type="SUPFAM" id="SSF46894">
    <property type="entry name" value="C-terminal effector domain of the bipartite response regulators"/>
    <property type="match status" value="1"/>
</dbReference>
<feature type="repeat" description="TPR" evidence="1">
    <location>
        <begin position="87"/>
        <end position="120"/>
    </location>
</feature>
<dbReference type="InterPro" id="IPR019734">
    <property type="entry name" value="TPR_rpt"/>
</dbReference>
<keyword evidence="1" id="KW-0802">TPR repeat</keyword>
<dbReference type="Gene3D" id="1.25.40.10">
    <property type="entry name" value="Tetratricopeptide repeat domain"/>
    <property type="match status" value="2"/>
</dbReference>
<evidence type="ECO:0000259" key="3">
    <source>
        <dbReference type="SMART" id="SM00421"/>
    </source>
</evidence>
<dbReference type="AlphaFoldDB" id="A0A238UGB4"/>
<dbReference type="GO" id="GO:0003677">
    <property type="term" value="F:DNA binding"/>
    <property type="evidence" value="ECO:0007669"/>
    <property type="project" value="InterPro"/>
</dbReference>
<dbReference type="Proteomes" id="UP000215214">
    <property type="component" value="Chromosome TJEJU"/>
</dbReference>
<keyword evidence="5" id="KW-1185">Reference proteome</keyword>
<dbReference type="PROSITE" id="PS50005">
    <property type="entry name" value="TPR"/>
    <property type="match status" value="2"/>
</dbReference>
<name>A0A238UGB4_9FLAO</name>
<sequence length="558" mass="65147">MNSPNYYFSIKVVIVFTSFLTLFFCGSIRLFSQINRISTSKLSDTIVIDSIDFKAKALRKTNIDSSIHLFKEAIKISTSINDYKRTAKELNALGINYTIKSDYVNSLDTYQKALNLLKNKNDPKATLNIYNNIAAIYSYFDKPKIARSFYLKSIDILDQYPQSINARYHKLSLRYINLAITYKNEDDKKAFQYLKKALTFLRKSSINQREKIFVESLISIQEGAIYLGINKLKTAKKLLLDNLIFIEEYDDSFITCEAYYFVGLLYQALHEYDKSKSYFIKAIELSDQIKDIRLKSKILLNLAELCESNQESGMAFKYFKKGIKLKDSIFGTKNSWEISQLNSNFKTKLNQKQLVINEKELKITSILNWIYYISSVLVLGIVLLYFNKQKSKHKLEKKRIENREEDMKLKLSETKDVLELKNKELTTLLLQALENEEFVKKINTNLVQIKTEIPKKYHSILEKLNFTIQNNSKCKWKEFKATFEQVNQNFYSKLKESYPDLTPSELKLCSLLKLNLSTKDISNLMGISYDSVKMGRYRVRKKLKLSREVNLVGFISQF</sequence>
<feature type="repeat" description="TPR" evidence="1">
    <location>
        <begin position="256"/>
        <end position="289"/>
    </location>
</feature>
<dbReference type="InterPro" id="IPR036388">
    <property type="entry name" value="WH-like_DNA-bd_sf"/>
</dbReference>
<evidence type="ECO:0000256" key="1">
    <source>
        <dbReference type="PROSITE-ProRule" id="PRU00339"/>
    </source>
</evidence>
<feature type="domain" description="HTH luxR-type" evidence="3">
    <location>
        <begin position="498"/>
        <end position="555"/>
    </location>
</feature>
<dbReference type="InterPro" id="IPR000792">
    <property type="entry name" value="Tscrpt_reg_LuxR_C"/>
</dbReference>
<dbReference type="EMBL" id="LT899436">
    <property type="protein sequence ID" value="SNR17474.1"/>
    <property type="molecule type" value="Genomic_DNA"/>
</dbReference>
<dbReference type="PANTHER" id="PTHR10098">
    <property type="entry name" value="RAPSYN-RELATED"/>
    <property type="match status" value="1"/>
</dbReference>
<dbReference type="GO" id="GO:0006355">
    <property type="term" value="P:regulation of DNA-templated transcription"/>
    <property type="evidence" value="ECO:0007669"/>
    <property type="project" value="InterPro"/>
</dbReference>
<dbReference type="Pfam" id="PF13424">
    <property type="entry name" value="TPR_12"/>
    <property type="match status" value="1"/>
</dbReference>
<evidence type="ECO:0000256" key="2">
    <source>
        <dbReference type="SAM" id="Phobius"/>
    </source>
</evidence>
<keyword evidence="2" id="KW-0472">Membrane</keyword>
<feature type="transmembrane region" description="Helical" evidence="2">
    <location>
        <begin position="12"/>
        <end position="31"/>
    </location>
</feature>
<accession>A0A238UGB4</accession>
<dbReference type="Pfam" id="PF13181">
    <property type="entry name" value="TPR_8"/>
    <property type="match status" value="1"/>
</dbReference>
<dbReference type="Gene3D" id="1.10.10.10">
    <property type="entry name" value="Winged helix-like DNA-binding domain superfamily/Winged helix DNA-binding domain"/>
    <property type="match status" value="1"/>
</dbReference>
<evidence type="ECO:0000313" key="5">
    <source>
        <dbReference type="Proteomes" id="UP000215214"/>
    </source>
</evidence>
<dbReference type="InterPro" id="IPR011990">
    <property type="entry name" value="TPR-like_helical_dom_sf"/>
</dbReference>
<dbReference type="SMART" id="SM00028">
    <property type="entry name" value="TPR"/>
    <property type="match status" value="5"/>
</dbReference>
<reference evidence="4 5" key="1">
    <citation type="submission" date="2017-07" db="EMBL/GenBank/DDBJ databases">
        <authorList>
            <person name="Sun Z.S."/>
            <person name="Albrecht U."/>
            <person name="Echele G."/>
            <person name="Lee C.C."/>
        </authorList>
    </citation>
    <scope>NUCLEOTIDE SEQUENCE [LARGE SCALE GENOMIC DNA]</scope>
    <source>
        <strain evidence="5">type strain: KCTC 22618</strain>
    </source>
</reference>
<dbReference type="SUPFAM" id="SSF48452">
    <property type="entry name" value="TPR-like"/>
    <property type="match status" value="2"/>
</dbReference>
<dbReference type="SMART" id="SM00421">
    <property type="entry name" value="HTH_LUXR"/>
    <property type="match status" value="1"/>
</dbReference>